<feature type="compositionally biased region" description="Polar residues" evidence="1">
    <location>
        <begin position="1"/>
        <end position="17"/>
    </location>
</feature>
<reference evidence="2" key="1">
    <citation type="journal article" date="2015" name="Nature">
        <title>Complex archaea that bridge the gap between prokaryotes and eukaryotes.</title>
        <authorList>
            <person name="Spang A."/>
            <person name="Saw J.H."/>
            <person name="Jorgensen S.L."/>
            <person name="Zaremba-Niedzwiedzka K."/>
            <person name="Martijn J."/>
            <person name="Lind A.E."/>
            <person name="van Eijk R."/>
            <person name="Schleper C."/>
            <person name="Guy L."/>
            <person name="Ettema T.J."/>
        </authorList>
    </citation>
    <scope>NUCLEOTIDE SEQUENCE</scope>
</reference>
<feature type="non-terminal residue" evidence="2">
    <location>
        <position position="82"/>
    </location>
</feature>
<name>A0A0F9J3R7_9ZZZZ</name>
<feature type="region of interest" description="Disordered" evidence="1">
    <location>
        <begin position="1"/>
        <end position="25"/>
    </location>
</feature>
<protein>
    <submittedName>
        <fullName evidence="2">Uncharacterized protein</fullName>
    </submittedName>
</protein>
<accession>A0A0F9J3R7</accession>
<sequence length="82" mass="9466">MVTSPQDLFVQNLNDPANPQIPPEQKEINDLSENEFLAKVKKKNSKILIKLTPLERERIARFIKDEYDGVKEKQNDISDAID</sequence>
<comment type="caution">
    <text evidence="2">The sequence shown here is derived from an EMBL/GenBank/DDBJ whole genome shotgun (WGS) entry which is preliminary data.</text>
</comment>
<gene>
    <name evidence="2" type="ORF">LCGC14_1871260</name>
</gene>
<evidence type="ECO:0000256" key="1">
    <source>
        <dbReference type="SAM" id="MobiDB-lite"/>
    </source>
</evidence>
<proteinExistence type="predicted"/>
<organism evidence="2">
    <name type="scientific">marine sediment metagenome</name>
    <dbReference type="NCBI Taxonomy" id="412755"/>
    <lineage>
        <taxon>unclassified sequences</taxon>
        <taxon>metagenomes</taxon>
        <taxon>ecological metagenomes</taxon>
    </lineage>
</organism>
<dbReference type="AlphaFoldDB" id="A0A0F9J3R7"/>
<evidence type="ECO:0000313" key="2">
    <source>
        <dbReference type="EMBL" id="KKL93777.1"/>
    </source>
</evidence>
<dbReference type="EMBL" id="LAZR01019099">
    <property type="protein sequence ID" value="KKL93777.1"/>
    <property type="molecule type" value="Genomic_DNA"/>
</dbReference>